<organism evidence="2 3">
    <name type="scientific">Ceratobasidium theobromae</name>
    <dbReference type="NCBI Taxonomy" id="1582974"/>
    <lineage>
        <taxon>Eukaryota</taxon>
        <taxon>Fungi</taxon>
        <taxon>Dikarya</taxon>
        <taxon>Basidiomycota</taxon>
        <taxon>Agaricomycotina</taxon>
        <taxon>Agaricomycetes</taxon>
        <taxon>Cantharellales</taxon>
        <taxon>Ceratobasidiaceae</taxon>
        <taxon>Ceratobasidium</taxon>
    </lineage>
</organism>
<comment type="caution">
    <text evidence="2">The sequence shown here is derived from an EMBL/GenBank/DDBJ whole genome shotgun (WGS) entry which is preliminary data.</text>
</comment>
<evidence type="ECO:0000313" key="2">
    <source>
        <dbReference type="EMBL" id="KAB5593868.1"/>
    </source>
</evidence>
<dbReference type="GO" id="GO:0043130">
    <property type="term" value="F:ubiquitin binding"/>
    <property type="evidence" value="ECO:0007669"/>
    <property type="project" value="TreeGrafter"/>
</dbReference>
<accession>A0A5N5QQH3</accession>
<sequence>MAVANSLPIFPIHELKNSIPRAKYDNITRNVACKLLSILESATKSNKGPQAQILTCFLSSYLSDVARQVLVRTSTGVASSYVDLFSDSERIIRKCILRLVSLLASQQADLPVALLVDLAVAYYPSNKTVVLDIFNKTLSVAPQASRFSSGVLSALVSALSPNLPNIAELREVAHTLLCLSSCGNEAISLLARNPSFVKAMVECYQIVLPKLLESHGGIHLEGGRSPSEALCMDAKVDLLESYYNIVYTLAKSTQDADLAFQIIFQASEVPNQPTTTSIPFFNTSINDDLNRVVNLTILFDGSVLPDDPRLEVIKSQLDPTPLKPDIGALAVLPTPTRKTPVTATTARIDKGKSKQTNIEPAPDPELGALVDQVLEILPEQDPVAVRAGLQLPRFNRSAETLISALLEGEQLLDLVQEQNVPPPASKSVIPERRNVFDDDEMDYSRLRIGKKRSENADTILNDKSFIAIQKAEIIRRAAEVSDEDSEWKSDEEKKPVAMAFFEDDDEYGGGAMVNDGEATSEGESGDENEAEGGPETALELAWLEDAQVFERDANTRRSKSRADLKGKTGWSDEQIEGWKVMLDRDSRLQAKIRQKHEFKGNQPLLPPTQQYDAPRGGRGRGGRGRGRGGRGGRGGGGRGGGSGEGGGPSNADGDRAYKDRNKANHANHDRKRGHDKKMARGGFAG</sequence>
<dbReference type="PANTHER" id="PTHR21494:SF0">
    <property type="entry name" value="ACTIVATING SIGNAL COINTEGRATOR 1 COMPLEX SUBUNIT 2"/>
    <property type="match status" value="1"/>
</dbReference>
<feature type="compositionally biased region" description="Basic and acidic residues" evidence="1">
    <location>
        <begin position="652"/>
        <end position="662"/>
    </location>
</feature>
<feature type="compositionally biased region" description="Basic residues" evidence="1">
    <location>
        <begin position="617"/>
        <end position="630"/>
    </location>
</feature>
<evidence type="ECO:0000256" key="1">
    <source>
        <dbReference type="SAM" id="MobiDB-lite"/>
    </source>
</evidence>
<feature type="compositionally biased region" description="Basic and acidic residues" evidence="1">
    <location>
        <begin position="548"/>
        <end position="566"/>
    </location>
</feature>
<evidence type="ECO:0008006" key="4">
    <source>
        <dbReference type="Google" id="ProtNLM"/>
    </source>
</evidence>
<dbReference type="Proteomes" id="UP000383932">
    <property type="component" value="Unassembled WGS sequence"/>
</dbReference>
<dbReference type="PANTHER" id="PTHR21494">
    <property type="entry name" value="ACTIVATING SIGNAL COINTEGRATOR 1 COMPLEX SUBUNIT 2 ASC-1 COMPLEX SUBUNIT P100"/>
    <property type="match status" value="1"/>
</dbReference>
<dbReference type="OrthoDB" id="5577209at2759"/>
<keyword evidence="3" id="KW-1185">Reference proteome</keyword>
<feature type="region of interest" description="Disordered" evidence="1">
    <location>
        <begin position="593"/>
        <end position="685"/>
    </location>
</feature>
<dbReference type="EMBL" id="SSOP01000029">
    <property type="protein sequence ID" value="KAB5593868.1"/>
    <property type="molecule type" value="Genomic_DNA"/>
</dbReference>
<reference evidence="2 3" key="1">
    <citation type="journal article" date="2019" name="Fungal Biol. Biotechnol.">
        <title>Draft genome sequence of fastidious pathogen Ceratobasidium theobromae, which causes vascular-streak dieback in Theobroma cacao.</title>
        <authorList>
            <person name="Ali S.S."/>
            <person name="Asman A."/>
            <person name="Shao J."/>
            <person name="Firmansyah A.P."/>
            <person name="Susilo A.W."/>
            <person name="Rosmana A."/>
            <person name="McMahon P."/>
            <person name="Junaid M."/>
            <person name="Guest D."/>
            <person name="Kheng T.Y."/>
            <person name="Meinhardt L.W."/>
            <person name="Bailey B.A."/>
        </authorList>
    </citation>
    <scope>NUCLEOTIDE SEQUENCE [LARGE SCALE GENOMIC DNA]</scope>
    <source>
        <strain evidence="2 3">CT2</strain>
    </source>
</reference>
<dbReference type="AlphaFoldDB" id="A0A5N5QQH3"/>
<feature type="compositionally biased region" description="Acidic residues" evidence="1">
    <location>
        <begin position="518"/>
        <end position="532"/>
    </location>
</feature>
<protein>
    <recommendedName>
        <fullName evidence="4">CUE domain-containing protein</fullName>
    </recommendedName>
</protein>
<evidence type="ECO:0000313" key="3">
    <source>
        <dbReference type="Proteomes" id="UP000383932"/>
    </source>
</evidence>
<feature type="compositionally biased region" description="Basic residues" evidence="1">
    <location>
        <begin position="663"/>
        <end position="679"/>
    </location>
</feature>
<name>A0A5N5QQH3_9AGAM</name>
<gene>
    <name evidence="2" type="ORF">CTheo_2720</name>
</gene>
<proteinExistence type="predicted"/>
<feature type="compositionally biased region" description="Gly residues" evidence="1">
    <location>
        <begin position="631"/>
        <end position="648"/>
    </location>
</feature>
<feature type="region of interest" description="Disordered" evidence="1">
    <location>
        <begin position="503"/>
        <end position="577"/>
    </location>
</feature>
<dbReference type="InterPro" id="IPR052586">
    <property type="entry name" value="ASCC2"/>
</dbReference>